<evidence type="ECO:0000313" key="1">
    <source>
        <dbReference type="EMBL" id="KAJ0101673.1"/>
    </source>
</evidence>
<proteinExistence type="predicted"/>
<evidence type="ECO:0000313" key="2">
    <source>
        <dbReference type="Proteomes" id="UP001164250"/>
    </source>
</evidence>
<dbReference type="EMBL" id="CM047899">
    <property type="protein sequence ID" value="KAJ0101673.1"/>
    <property type="molecule type" value="Genomic_DNA"/>
</dbReference>
<accession>A0ACC1BRF7</accession>
<organism evidence="1 2">
    <name type="scientific">Pistacia atlantica</name>
    <dbReference type="NCBI Taxonomy" id="434234"/>
    <lineage>
        <taxon>Eukaryota</taxon>
        <taxon>Viridiplantae</taxon>
        <taxon>Streptophyta</taxon>
        <taxon>Embryophyta</taxon>
        <taxon>Tracheophyta</taxon>
        <taxon>Spermatophyta</taxon>
        <taxon>Magnoliopsida</taxon>
        <taxon>eudicotyledons</taxon>
        <taxon>Gunneridae</taxon>
        <taxon>Pentapetalae</taxon>
        <taxon>rosids</taxon>
        <taxon>malvids</taxon>
        <taxon>Sapindales</taxon>
        <taxon>Anacardiaceae</taxon>
        <taxon>Pistacia</taxon>
    </lineage>
</organism>
<reference evidence="2" key="1">
    <citation type="journal article" date="2023" name="G3 (Bethesda)">
        <title>Genome assembly and association tests identify interacting loci associated with vigor, precocity, and sex in interspecific pistachio rootstocks.</title>
        <authorList>
            <person name="Palmer W."/>
            <person name="Jacygrad E."/>
            <person name="Sagayaradj S."/>
            <person name="Cavanaugh K."/>
            <person name="Han R."/>
            <person name="Bertier L."/>
            <person name="Beede B."/>
            <person name="Kafkas S."/>
            <person name="Golino D."/>
            <person name="Preece J."/>
            <person name="Michelmore R."/>
        </authorList>
    </citation>
    <scope>NUCLEOTIDE SEQUENCE [LARGE SCALE GENOMIC DNA]</scope>
</reference>
<gene>
    <name evidence="1" type="ORF">Patl1_04498</name>
</gene>
<name>A0ACC1BRF7_9ROSI</name>
<protein>
    <submittedName>
        <fullName evidence="1">Uncharacterized protein</fullName>
    </submittedName>
</protein>
<sequence>MSCNVPVPLLTISYSIFECHPCNSFEIFSYSMAWHFIDQVYFDSIYICILRTYFLANVNIFSLFFHVYWHYIAC</sequence>
<dbReference type="Proteomes" id="UP001164250">
    <property type="component" value="Chromosome 3"/>
</dbReference>
<comment type="caution">
    <text evidence="1">The sequence shown here is derived from an EMBL/GenBank/DDBJ whole genome shotgun (WGS) entry which is preliminary data.</text>
</comment>
<keyword evidence="2" id="KW-1185">Reference proteome</keyword>